<feature type="disulfide bond" evidence="8">
    <location>
        <begin position="202"/>
        <end position="250"/>
    </location>
</feature>
<dbReference type="Pfam" id="PF03411">
    <property type="entry name" value="Peptidase_M74"/>
    <property type="match status" value="1"/>
</dbReference>
<dbReference type="NCBIfam" id="NF006947">
    <property type="entry name" value="PRK09429.1"/>
    <property type="match status" value="1"/>
</dbReference>
<protein>
    <submittedName>
        <fullName evidence="10">Penicillin-insensitive murein endopeptidase</fullName>
    </submittedName>
</protein>
<evidence type="ECO:0000256" key="8">
    <source>
        <dbReference type="PIRSR" id="PIRSR018455-2"/>
    </source>
</evidence>
<dbReference type="RefSeq" id="WP_100921098.1">
    <property type="nucleotide sequence ID" value="NZ_CP020370.1"/>
</dbReference>
<keyword evidence="8" id="KW-1015">Disulfide bond</keyword>
<feature type="signal peptide" evidence="9">
    <location>
        <begin position="1"/>
        <end position="33"/>
    </location>
</feature>
<feature type="chain" id="PRO_5014804320" evidence="9">
    <location>
        <begin position="34"/>
        <end position="289"/>
    </location>
</feature>
<keyword evidence="4" id="KW-0574">Periplasm</keyword>
<dbReference type="InterPro" id="IPR009045">
    <property type="entry name" value="Zn_M74/Hedgehog-like"/>
</dbReference>
<dbReference type="Proteomes" id="UP000232638">
    <property type="component" value="Chromosome"/>
</dbReference>
<keyword evidence="2" id="KW-0479">Metal-binding</keyword>
<dbReference type="EMBL" id="CP020370">
    <property type="protein sequence ID" value="AUB83410.1"/>
    <property type="molecule type" value="Genomic_DNA"/>
</dbReference>
<dbReference type="SUPFAM" id="SSF55166">
    <property type="entry name" value="Hedgehog/DD-peptidase"/>
    <property type="match status" value="1"/>
</dbReference>
<name>A0A2K8UCU7_9GAMM</name>
<dbReference type="GO" id="GO:0004252">
    <property type="term" value="F:serine-type endopeptidase activity"/>
    <property type="evidence" value="ECO:0007669"/>
    <property type="project" value="InterPro"/>
</dbReference>
<evidence type="ECO:0000256" key="6">
    <source>
        <dbReference type="ARBA" id="ARBA00022833"/>
    </source>
</evidence>
<evidence type="ECO:0000313" key="11">
    <source>
        <dbReference type="Proteomes" id="UP000232638"/>
    </source>
</evidence>
<keyword evidence="3 9" id="KW-0732">Signal</keyword>
<feature type="disulfide bond" evidence="8">
    <location>
        <begin position="58"/>
        <end position="282"/>
    </location>
</feature>
<evidence type="ECO:0000256" key="5">
    <source>
        <dbReference type="ARBA" id="ARBA00022801"/>
    </source>
</evidence>
<dbReference type="GO" id="GO:0046872">
    <property type="term" value="F:metal ion binding"/>
    <property type="evidence" value="ECO:0007669"/>
    <property type="project" value="UniProtKB-KW"/>
</dbReference>
<evidence type="ECO:0000256" key="2">
    <source>
        <dbReference type="ARBA" id="ARBA00022723"/>
    </source>
</evidence>
<dbReference type="KEGG" id="tsy:THSYN_22315"/>
<dbReference type="AlphaFoldDB" id="A0A2K8UCU7"/>
<dbReference type="GO" id="GO:0008237">
    <property type="term" value="F:metallopeptidase activity"/>
    <property type="evidence" value="ECO:0007669"/>
    <property type="project" value="UniProtKB-KW"/>
</dbReference>
<dbReference type="OrthoDB" id="1467367at2"/>
<evidence type="ECO:0000313" key="10">
    <source>
        <dbReference type="EMBL" id="AUB83410.1"/>
    </source>
</evidence>
<organism evidence="10 11">
    <name type="scientific">Candidatus Thiodictyon syntrophicum</name>
    <dbReference type="NCBI Taxonomy" id="1166950"/>
    <lineage>
        <taxon>Bacteria</taxon>
        <taxon>Pseudomonadati</taxon>
        <taxon>Pseudomonadota</taxon>
        <taxon>Gammaproteobacteria</taxon>
        <taxon>Chromatiales</taxon>
        <taxon>Chromatiaceae</taxon>
        <taxon>Thiodictyon</taxon>
    </lineage>
</organism>
<dbReference type="InterPro" id="IPR005073">
    <property type="entry name" value="Peptidase_M74"/>
</dbReference>
<dbReference type="GO" id="GO:0030288">
    <property type="term" value="C:outer membrane-bounded periplasmic space"/>
    <property type="evidence" value="ECO:0007669"/>
    <property type="project" value="InterPro"/>
</dbReference>
<evidence type="ECO:0000256" key="1">
    <source>
        <dbReference type="ARBA" id="ARBA00022670"/>
    </source>
</evidence>
<evidence type="ECO:0000256" key="3">
    <source>
        <dbReference type="ARBA" id="ARBA00022729"/>
    </source>
</evidence>
<keyword evidence="6" id="KW-0862">Zinc</keyword>
<feature type="disulfide bond" evidence="8">
    <location>
        <begin position="231"/>
        <end position="238"/>
    </location>
</feature>
<keyword evidence="7" id="KW-0482">Metalloprotease</keyword>
<keyword evidence="5" id="KW-0378">Hydrolase</keyword>
<evidence type="ECO:0000256" key="7">
    <source>
        <dbReference type="ARBA" id="ARBA00023049"/>
    </source>
</evidence>
<gene>
    <name evidence="10" type="ORF">THSYN_22315</name>
</gene>
<dbReference type="Gene3D" id="3.30.1380.10">
    <property type="match status" value="1"/>
</dbReference>
<proteinExistence type="predicted"/>
<evidence type="ECO:0000256" key="9">
    <source>
        <dbReference type="SAM" id="SignalP"/>
    </source>
</evidence>
<keyword evidence="11" id="KW-1185">Reference proteome</keyword>
<accession>A0A2K8UCU7</accession>
<keyword evidence="1" id="KW-0645">Protease</keyword>
<evidence type="ECO:0000256" key="4">
    <source>
        <dbReference type="ARBA" id="ARBA00022764"/>
    </source>
</evidence>
<dbReference type="PIRSF" id="PIRSF018455">
    <property type="entry name" value="MepA"/>
    <property type="match status" value="1"/>
</dbReference>
<sequence>MPPSRALPCPVRTRLAVLPALCALWCWSGSAPAASAWAAIATPSRGPSEVIGTPANGCVGGAGALPESGPGFVSVRRARHRFFGHPDLLRLVQDLGRTAARRNFGLVMIGDLSQPRGGQMPSSHHSHQNGLDVDVWFTLAPTAQAARQLMDDRPDPPSMVQPGTLASSGAWGEPQRFLLETAARNPAVDRIFVNPGIKRAVCNEAQGDRAWLRKLRPWWGHDAHFHVRIRCPAGSPQCEPQAAIPAGEGCGADLAWWFKPQAKGTTRKKGEPRAEPIAPAACMALLRDN</sequence>
<reference evidence="10 11" key="1">
    <citation type="submission" date="2017-03" db="EMBL/GenBank/DDBJ databases">
        <title>Complete genome sequence of Candidatus 'Thiodictyon syntrophicum' sp. nov. strain Cad16T, a photolithoautotroph purple sulfur bacterium isolated from an alpine meromictic lake.</title>
        <authorList>
            <person name="Luedin S.M."/>
            <person name="Pothier J.F."/>
            <person name="Danza F."/>
            <person name="Storelli N."/>
            <person name="Wittwer M."/>
            <person name="Tonolla M."/>
        </authorList>
    </citation>
    <scope>NUCLEOTIDE SEQUENCE [LARGE SCALE GENOMIC DNA]</scope>
    <source>
        <strain evidence="10 11">Cad16T</strain>
    </source>
</reference>
<dbReference type="GO" id="GO:0006508">
    <property type="term" value="P:proteolysis"/>
    <property type="evidence" value="ECO:0007669"/>
    <property type="project" value="UniProtKB-KW"/>
</dbReference>